<organism evidence="1 2">
    <name type="scientific">Vibrio algarum</name>
    <dbReference type="NCBI Taxonomy" id="3020714"/>
    <lineage>
        <taxon>Bacteria</taxon>
        <taxon>Pseudomonadati</taxon>
        <taxon>Pseudomonadota</taxon>
        <taxon>Gammaproteobacteria</taxon>
        <taxon>Vibrionales</taxon>
        <taxon>Vibrionaceae</taxon>
        <taxon>Vibrio</taxon>
    </lineage>
</organism>
<proteinExistence type="predicted"/>
<keyword evidence="2" id="KW-1185">Reference proteome</keyword>
<reference evidence="1 2" key="1">
    <citation type="submission" date="2023-01" db="EMBL/GenBank/DDBJ databases">
        <title>Vibrio sp. KJ40-1 sp.nov, isolated from marine algae.</title>
        <authorList>
            <person name="Butt M."/>
            <person name="Kim J.M.J."/>
            <person name="Jeon C.O.C."/>
        </authorList>
    </citation>
    <scope>NUCLEOTIDE SEQUENCE [LARGE SCALE GENOMIC DNA]</scope>
    <source>
        <strain evidence="1 2">KJ40-1</strain>
    </source>
</reference>
<dbReference type="EMBL" id="JAQLOI010000001">
    <property type="protein sequence ID" value="MDB1124043.1"/>
    <property type="molecule type" value="Genomic_DNA"/>
</dbReference>
<gene>
    <name evidence="1" type="ORF">PGX00_10450</name>
</gene>
<accession>A0ABT4YR57</accession>
<protein>
    <submittedName>
        <fullName evidence="1">Uncharacterized protein</fullName>
    </submittedName>
</protein>
<name>A0ABT4YR57_9VIBR</name>
<evidence type="ECO:0000313" key="1">
    <source>
        <dbReference type="EMBL" id="MDB1124043.1"/>
    </source>
</evidence>
<comment type="caution">
    <text evidence="1">The sequence shown here is derived from an EMBL/GenBank/DDBJ whole genome shotgun (WGS) entry which is preliminary data.</text>
</comment>
<evidence type="ECO:0000313" key="2">
    <source>
        <dbReference type="Proteomes" id="UP001210678"/>
    </source>
</evidence>
<dbReference type="RefSeq" id="WP_272135948.1">
    <property type="nucleotide sequence ID" value="NZ_JAQLOI010000001.1"/>
</dbReference>
<sequence>MTAQIKERCIYQGQSYDMPVCISLPLSDGRVVELTGDALQEAIDKDDYCFSTACWRQFVGVWEVVDDRLYLTSLEGIYRIVGEKPIFVDWFSDTLCLPHGELLDFNLEIELMHYAQELRLTFVNGVLVDKVIIDTK</sequence>
<dbReference type="Proteomes" id="UP001210678">
    <property type="component" value="Unassembled WGS sequence"/>
</dbReference>